<evidence type="ECO:0000256" key="11">
    <source>
        <dbReference type="ARBA" id="ARBA00022801"/>
    </source>
</evidence>
<evidence type="ECO:0000256" key="12">
    <source>
        <dbReference type="ARBA" id="ARBA00022833"/>
    </source>
</evidence>
<evidence type="ECO:0000256" key="9">
    <source>
        <dbReference type="ARBA" id="ARBA00022670"/>
    </source>
</evidence>
<reference evidence="19 20" key="1">
    <citation type="submission" date="2016-05" db="EMBL/GenBank/DDBJ databases">
        <title>Genome sequencing of Trichophyton violaceum CMCC(F)T3l isolated from hair.</title>
        <authorList>
            <person name="Zhan P."/>
            <person name="Tao Y."/>
            <person name="Liu W."/>
        </authorList>
    </citation>
    <scope>NUCLEOTIDE SEQUENCE [LARGE SCALE GENOMIC DNA]</scope>
    <source>
        <strain evidence="20">CMCC(F)T3l</strain>
    </source>
</reference>
<feature type="compositionally biased region" description="Polar residues" evidence="17">
    <location>
        <begin position="684"/>
        <end position="698"/>
    </location>
</feature>
<keyword evidence="8" id="KW-0963">Cytoplasm</keyword>
<name>A0A178FGX8_TRIVO</name>
<dbReference type="EMBL" id="LHPN01000008">
    <property type="protein sequence ID" value="OAL70793.1"/>
    <property type="molecule type" value="Genomic_DNA"/>
</dbReference>
<evidence type="ECO:0000256" key="2">
    <source>
        <dbReference type="ARBA" id="ARBA00001947"/>
    </source>
</evidence>
<feature type="compositionally biased region" description="Low complexity" evidence="17">
    <location>
        <begin position="897"/>
        <end position="914"/>
    </location>
</feature>
<keyword evidence="13" id="KW-0482">Metalloprotease</keyword>
<dbReference type="GO" id="GO:0005737">
    <property type="term" value="C:cytoplasm"/>
    <property type="evidence" value="ECO:0007669"/>
    <property type="project" value="UniProtKB-SubCell"/>
</dbReference>
<dbReference type="GO" id="GO:0004177">
    <property type="term" value="F:aminopeptidase activity"/>
    <property type="evidence" value="ECO:0007669"/>
    <property type="project" value="UniProtKB-KW"/>
</dbReference>
<dbReference type="Gene3D" id="1.10.510.10">
    <property type="entry name" value="Transferase(Phosphotransferase) domain 1"/>
    <property type="match status" value="1"/>
</dbReference>
<dbReference type="GO" id="GO:0004672">
    <property type="term" value="F:protein kinase activity"/>
    <property type="evidence" value="ECO:0007669"/>
    <property type="project" value="InterPro"/>
</dbReference>
<evidence type="ECO:0000256" key="15">
    <source>
        <dbReference type="ARBA" id="ARBA00032119"/>
    </source>
</evidence>
<keyword evidence="19" id="KW-0418">Kinase</keyword>
<dbReference type="SUPFAM" id="SSF48371">
    <property type="entry name" value="ARM repeat"/>
    <property type="match status" value="1"/>
</dbReference>
<dbReference type="FunFam" id="3.30.540.30:FF:000001">
    <property type="entry name" value="Dipeptidyl peptidase 3"/>
    <property type="match status" value="1"/>
</dbReference>
<dbReference type="FunFam" id="3.30.540.30:FF:000002">
    <property type="entry name" value="Dipeptidyl peptidase 3"/>
    <property type="match status" value="1"/>
</dbReference>
<feature type="region of interest" description="Disordered" evidence="17">
    <location>
        <begin position="877"/>
        <end position="929"/>
    </location>
</feature>
<feature type="region of interest" description="Disordered" evidence="17">
    <location>
        <begin position="789"/>
        <end position="819"/>
    </location>
</feature>
<evidence type="ECO:0000256" key="7">
    <source>
        <dbReference type="ARBA" id="ARBA00022438"/>
    </source>
</evidence>
<dbReference type="SMART" id="SM00220">
    <property type="entry name" value="S_TKc"/>
    <property type="match status" value="1"/>
</dbReference>
<feature type="region of interest" description="Disordered" evidence="17">
    <location>
        <begin position="674"/>
        <end position="706"/>
    </location>
</feature>
<evidence type="ECO:0000256" key="3">
    <source>
        <dbReference type="ARBA" id="ARBA00004496"/>
    </source>
</evidence>
<dbReference type="InterPro" id="IPR039461">
    <property type="entry name" value="Peptidase_M49"/>
</dbReference>
<dbReference type="OrthoDB" id="4694525at2759"/>
<evidence type="ECO:0000313" key="20">
    <source>
        <dbReference type="Proteomes" id="UP000243519"/>
    </source>
</evidence>
<keyword evidence="11" id="KW-0378">Hydrolase</keyword>
<dbReference type="CDD" id="cd14011">
    <property type="entry name" value="PK_SCY1_like"/>
    <property type="match status" value="1"/>
</dbReference>
<evidence type="ECO:0000256" key="17">
    <source>
        <dbReference type="SAM" id="MobiDB-lite"/>
    </source>
</evidence>
<dbReference type="InterPro" id="IPR011009">
    <property type="entry name" value="Kinase-like_dom_sf"/>
</dbReference>
<dbReference type="PANTHER" id="PTHR23422:SF11">
    <property type="entry name" value="DIPEPTIDYL PEPTIDASE 3"/>
    <property type="match status" value="1"/>
</dbReference>
<dbReference type="Proteomes" id="UP000243519">
    <property type="component" value="Unassembled WGS sequence"/>
</dbReference>
<dbReference type="GO" id="GO:0046872">
    <property type="term" value="F:metal ion binding"/>
    <property type="evidence" value="ECO:0007669"/>
    <property type="project" value="UniProtKB-KW"/>
</dbReference>
<evidence type="ECO:0000256" key="6">
    <source>
        <dbReference type="ARBA" id="ARBA00014713"/>
    </source>
</evidence>
<evidence type="ECO:0000256" key="4">
    <source>
        <dbReference type="ARBA" id="ARBA00010200"/>
    </source>
</evidence>
<evidence type="ECO:0000313" key="19">
    <source>
        <dbReference type="EMBL" id="OAL70793.1"/>
    </source>
</evidence>
<feature type="compositionally biased region" description="Polar residues" evidence="17">
    <location>
        <begin position="916"/>
        <end position="929"/>
    </location>
</feature>
<comment type="similarity">
    <text evidence="4">Belongs to the peptidase M49 family.</text>
</comment>
<dbReference type="InterPro" id="IPR011989">
    <property type="entry name" value="ARM-like"/>
</dbReference>
<keyword evidence="9" id="KW-0645">Protease</keyword>
<comment type="cofactor">
    <cofactor evidence="2">
        <name>Zn(2+)</name>
        <dbReference type="ChEBI" id="CHEBI:29105"/>
    </cofactor>
</comment>
<dbReference type="GO" id="GO:0008237">
    <property type="term" value="F:metallopeptidase activity"/>
    <property type="evidence" value="ECO:0007669"/>
    <property type="project" value="UniProtKB-KW"/>
</dbReference>
<evidence type="ECO:0000259" key="18">
    <source>
        <dbReference type="PROSITE" id="PS50011"/>
    </source>
</evidence>
<keyword evidence="19" id="KW-0808">Transferase</keyword>
<dbReference type="GO" id="GO:0005524">
    <property type="term" value="F:ATP binding"/>
    <property type="evidence" value="ECO:0007669"/>
    <property type="project" value="InterPro"/>
</dbReference>
<protein>
    <recommendedName>
        <fullName evidence="6">Dipeptidyl peptidase 3</fullName>
        <ecNumber evidence="5">3.4.14.4</ecNumber>
    </recommendedName>
    <alternativeName>
        <fullName evidence="14">Dipeptidyl aminopeptidase III</fullName>
    </alternativeName>
    <alternativeName>
        <fullName evidence="15">Dipeptidyl peptidase III</fullName>
    </alternativeName>
</protein>
<dbReference type="GO" id="GO:0006508">
    <property type="term" value="P:proteolysis"/>
    <property type="evidence" value="ECO:0007669"/>
    <property type="project" value="UniProtKB-KW"/>
</dbReference>
<dbReference type="Gene3D" id="3.30.200.20">
    <property type="entry name" value="Phosphorylase Kinase, domain 1"/>
    <property type="match status" value="1"/>
</dbReference>
<keyword evidence="20" id="KW-1185">Reference proteome</keyword>
<feature type="coiled-coil region" evidence="16">
    <location>
        <begin position="64"/>
        <end position="91"/>
    </location>
</feature>
<feature type="domain" description="Protein kinase" evidence="18">
    <location>
        <begin position="1"/>
        <end position="348"/>
    </location>
</feature>
<evidence type="ECO:0000256" key="16">
    <source>
        <dbReference type="SAM" id="Coils"/>
    </source>
</evidence>
<dbReference type="Gene3D" id="1.25.10.10">
    <property type="entry name" value="Leucine-rich Repeat Variant"/>
    <property type="match status" value="1"/>
</dbReference>
<sequence>MFSSALKSFSSNISNNYQYSPNPSFISGAWKVYDGKNKNSGKVVSIFIFDRKSLDPRAGGLVSRSNATSIKKAHEEVVERLKREAANLARLRHPSILQIIEPVEDTRNGGLIFATEAVTASLSGLLQEKTDQELSSRVGGRVSRHMIEEADGSRRRRDLEIDELEIQKGLLQIGKGLEFLHESAKIVHGNLTPDAIYINAKSDWKISGLSFAGPSNPDSQSPLPSLALSEALYYDPRLPRSVQLDLDYTSPDFVMDSNVSSSADLFSLGLIIVALFNSPHTSPLKTNNSTNTYKKLLSSSSTIPSQSNYFLSSGPIPKDLANHVLPKLITRRPAQRMNASEFQQSQYFDNVLVSTIRFLDTFPAKTQNEKSQFMRGLSRILPEFPTSVLERKVLGALLEESKDRELLPLILQNVFKILLRVPSSQRLVPDKVLPRLKEIFLPPSGKGALQERDTSKDAGLMVLLENTQVLVDNCSGKVFKDEVIPLILLGLDSPTHSLVDASMKCLPIMLPVLDYTTVKDSIFPPIASVFARTSSLAIKIRGLEAFCVLCGGSSKPSSRSTDDDLSGIITDTQTAAKSSSNSILDKYTIQEKLIPLLKAIKTKEPAVMIATLNVFKQVGHIVDIEFAALEVLPILWSFALGPLLNVQQFSSFMEFIKSLSSKIEREQTKKLQQLSSGGDAGGFSKNSALQTGRMSPLNNGGEAGGDKTDFERLVLGKNKASSPSIDSWDDWGDSPATMAQTATKTETVPQFSWSSGSTAAAAAAATARHGNGGLAKLNANMRSITPDTTINSFPTLQPGHKSNTSSLSSMATLQPLSPKAPQGSMMMMGNNSFGAQQGSSQFNSSSTNSFNIPTIGGRPVNSGSLLWQSQGQMNTMAPLSPYTIAPPPQSNNQFQRSHSATSANTTSAFSNLSSPPAATSNQQQKQGLDNCSRASSGFFSLALLRNQCPPPAFPPVFPPASASASVLRSPPKSLYRHLLSSGSKLNAGAMDTQTKHQYLADSPPTIVRLEIRPHFEALKDEKLKRYSHFISRAAFHGTRITLRQVSPESEPIYDLIISLYNSCKGDWKGLAAKTNTSSENLQFFLEYAAQFLGNCGNYKGFGDSKFIPRIPSDAFEALASGSPETKKLFELACNTGGGIYETASPDLMHLGYPEKGQMTTYYPDSPTITKEEITLIGDFLEKKQLLLENTRLRKTKEGNFELLIASGETSPAGKDRDVGDVEGWDLEGKLAGKKLTLVYGDYSEIMKKIAESIKQAGANSANEIQEKMHEEYFKSFTTGSIEAYKESQRYWIRDIGPMVESDIGFVETYRDPHGVRGEWEGFAAMVNLERTKAFSKLVENAEKMIPKLPWGKEFEKQTFLSPDFTSLEVMSFAGSGIPAGINIPNYDDIRQNLGFKNVSLGNVLSAKAPNEPIPFIREQDLSLFREHRDAAFEVQVGIHELLGHGTGKLLQETSPGKYNFDVTKPPVSPIDGKPISTWYKPGQTWSSVFGSIASSYEECRAECVAMALGCDFGILQLFGFGDGKEDINGVAGDVLYASYLQMARAGVVALEFWDPSSKKWGQAHMQARFSILRVFLEAGNDFVRLVHAKDDLSDLEIHLDRSKILSHGRPAVERYLQKLHVYKSTADFAAGKALYDESTHVNEWWGTKVRPVVLQKKVPRKVFVQANTVLEGDQVVLKEYEPTLEGMIQSYAERDV</sequence>
<proteinExistence type="inferred from homology"/>
<dbReference type="InterPro" id="IPR000719">
    <property type="entry name" value="Prot_kinase_dom"/>
</dbReference>
<dbReference type="Pfam" id="PF03571">
    <property type="entry name" value="Peptidase_M49"/>
    <property type="match status" value="1"/>
</dbReference>
<feature type="compositionally biased region" description="Polar residues" evidence="17">
    <location>
        <begin position="789"/>
        <end position="815"/>
    </location>
</feature>
<evidence type="ECO:0000256" key="10">
    <source>
        <dbReference type="ARBA" id="ARBA00022723"/>
    </source>
</evidence>
<accession>A0A178FGX8</accession>
<dbReference type="Gene3D" id="3.30.540.30">
    <property type="match status" value="2"/>
</dbReference>
<evidence type="ECO:0000256" key="8">
    <source>
        <dbReference type="ARBA" id="ARBA00022490"/>
    </source>
</evidence>
<dbReference type="FunFam" id="3.30.540.30:FF:000004">
    <property type="entry name" value="Dipeptidyl peptidase 3"/>
    <property type="match status" value="1"/>
</dbReference>
<organism evidence="19 20">
    <name type="scientific">Trichophyton violaceum</name>
    <dbReference type="NCBI Taxonomy" id="34388"/>
    <lineage>
        <taxon>Eukaryota</taxon>
        <taxon>Fungi</taxon>
        <taxon>Dikarya</taxon>
        <taxon>Ascomycota</taxon>
        <taxon>Pezizomycotina</taxon>
        <taxon>Eurotiomycetes</taxon>
        <taxon>Eurotiomycetidae</taxon>
        <taxon>Onygenales</taxon>
        <taxon>Arthrodermataceae</taxon>
        <taxon>Trichophyton</taxon>
    </lineage>
</organism>
<keyword evidence="10" id="KW-0479">Metal-binding</keyword>
<dbReference type="SUPFAM" id="SSF56112">
    <property type="entry name" value="Protein kinase-like (PK-like)"/>
    <property type="match status" value="1"/>
</dbReference>
<dbReference type="GO" id="GO:0008239">
    <property type="term" value="F:dipeptidyl-peptidase activity"/>
    <property type="evidence" value="ECO:0007669"/>
    <property type="project" value="UniProtKB-EC"/>
</dbReference>
<comment type="caution">
    <text evidence="19">The sequence shown here is derived from an EMBL/GenBank/DDBJ whole genome shotgun (WGS) entry which is preliminary data.</text>
</comment>
<dbReference type="InterPro" id="IPR016024">
    <property type="entry name" value="ARM-type_fold"/>
</dbReference>
<keyword evidence="12" id="KW-0862">Zinc</keyword>
<evidence type="ECO:0000256" key="5">
    <source>
        <dbReference type="ARBA" id="ARBA00012063"/>
    </source>
</evidence>
<gene>
    <name evidence="19" type="ORF">A7D00_5123</name>
</gene>
<dbReference type="Pfam" id="PF00069">
    <property type="entry name" value="Pkinase"/>
    <property type="match status" value="1"/>
</dbReference>
<dbReference type="PANTHER" id="PTHR23422">
    <property type="entry name" value="DIPEPTIDYL PEPTIDASE III-RELATED"/>
    <property type="match status" value="1"/>
</dbReference>
<comment type="subcellular location">
    <subcellularLocation>
        <location evidence="3">Cytoplasm</location>
    </subcellularLocation>
</comment>
<evidence type="ECO:0000256" key="13">
    <source>
        <dbReference type="ARBA" id="ARBA00023049"/>
    </source>
</evidence>
<dbReference type="EC" id="3.4.14.4" evidence="5"/>
<comment type="catalytic activity">
    <reaction evidence="1">
        <text>Release of an N-terminal dipeptide from a peptide comprising four or more residues, with broad specificity. Also acts on dipeptidyl 2-naphthylamides.</text>
        <dbReference type="EC" id="3.4.14.4"/>
    </reaction>
</comment>
<evidence type="ECO:0000256" key="1">
    <source>
        <dbReference type="ARBA" id="ARBA00001336"/>
    </source>
</evidence>
<keyword evidence="7" id="KW-0031">Aminopeptidase</keyword>
<keyword evidence="16" id="KW-0175">Coiled coil</keyword>
<evidence type="ECO:0000256" key="14">
    <source>
        <dbReference type="ARBA" id="ARBA00031288"/>
    </source>
</evidence>
<dbReference type="PROSITE" id="PS50011">
    <property type="entry name" value="PROTEIN_KINASE_DOM"/>
    <property type="match status" value="1"/>
</dbReference>